<sequence>MSTTETEKLTRPEGWPSTNRPLRVAILGWAQLAAQGREGSGYNLSASELATGLALSGHEVSYLRSGMHYTIFPRGPRVKETETWRGIRCFSLYNSKNLCPASTNFRNIPQEASSPQDNEAVLAWLRSVHTEVVHIHSLEGFALDLIGAIRDAGLPVVVTTHNYHYGCPQVDLLHKEKECCLDYEGGAKCDGCLEAPEPHKARRNRAIVQDVERAVGPELTHALRHTAKLVLGRLRGREHPHTPRPEDQVKPDPEIAQGFAAGGSDHPGTTEHGLKVVARDRIDDLGRAPANANEVFEASREVHLTVVNEYGTRRQHGVAALNRASLVTPPSAFMCRAYAAMGVDPARLRHVRLGQPHFDQINRRAQRSPFYEVRPWEPETAKRPLRVAFWGTTRNNKGFGVFARAIERLPREVRQRCQFIVHAGGGDWGYRKMLSRFPEVSFVGGYDLVQLVAGAGEYDVAVLPHIWFENSPLVMLEHLHAGKFIISSRLGGPVDWICEPGTPEAEANGGLGNGLFFPGGDNTALAACVERVVSGDVVLPSPREVQAASTLWSYPQHVAEVEGIYREVLGESPDPQAIESKACSATDASETAGILAPLVSR</sequence>
<feature type="region of interest" description="Disordered" evidence="1">
    <location>
        <begin position="234"/>
        <end position="271"/>
    </location>
</feature>
<protein>
    <submittedName>
        <fullName evidence="2">Uncharacterized protein</fullName>
    </submittedName>
</protein>
<gene>
    <name evidence="2" type="ORF">MNBD_PLANCTO03-441</name>
</gene>
<dbReference type="PANTHER" id="PTHR12526">
    <property type="entry name" value="GLYCOSYLTRANSFERASE"/>
    <property type="match status" value="1"/>
</dbReference>
<dbReference type="AlphaFoldDB" id="A0A3B1DXY1"/>
<organism evidence="2">
    <name type="scientific">hydrothermal vent metagenome</name>
    <dbReference type="NCBI Taxonomy" id="652676"/>
    <lineage>
        <taxon>unclassified sequences</taxon>
        <taxon>metagenomes</taxon>
        <taxon>ecological metagenomes</taxon>
    </lineage>
</organism>
<name>A0A3B1DXY1_9ZZZZ</name>
<feature type="compositionally biased region" description="Basic and acidic residues" evidence="1">
    <location>
        <begin position="235"/>
        <end position="253"/>
    </location>
</feature>
<dbReference type="Gene3D" id="3.40.50.2000">
    <property type="entry name" value="Glycogen Phosphorylase B"/>
    <property type="match status" value="2"/>
</dbReference>
<evidence type="ECO:0000313" key="2">
    <source>
        <dbReference type="EMBL" id="VAX41264.1"/>
    </source>
</evidence>
<dbReference type="SUPFAM" id="SSF53756">
    <property type="entry name" value="UDP-Glycosyltransferase/glycogen phosphorylase"/>
    <property type="match status" value="1"/>
</dbReference>
<dbReference type="EMBL" id="UOGK01000515">
    <property type="protein sequence ID" value="VAX41264.1"/>
    <property type="molecule type" value="Genomic_DNA"/>
</dbReference>
<accession>A0A3B1DXY1</accession>
<proteinExistence type="predicted"/>
<evidence type="ECO:0000256" key="1">
    <source>
        <dbReference type="SAM" id="MobiDB-lite"/>
    </source>
</evidence>
<reference evidence="2" key="1">
    <citation type="submission" date="2018-06" db="EMBL/GenBank/DDBJ databases">
        <authorList>
            <person name="Zhirakovskaya E."/>
        </authorList>
    </citation>
    <scope>NUCLEOTIDE SEQUENCE</scope>
</reference>
<dbReference type="Pfam" id="PF13692">
    <property type="entry name" value="Glyco_trans_1_4"/>
    <property type="match status" value="1"/>
</dbReference>